<dbReference type="AlphaFoldDB" id="A0A016T3E4"/>
<reference evidence="2" key="1">
    <citation type="journal article" date="2015" name="Nat. Genet.">
        <title>The genome and transcriptome of the zoonotic hookworm Ancylostoma ceylanicum identify infection-specific gene families.</title>
        <authorList>
            <person name="Schwarz E.M."/>
            <person name="Hu Y."/>
            <person name="Antoshechkin I."/>
            <person name="Miller M.M."/>
            <person name="Sternberg P.W."/>
            <person name="Aroian R.V."/>
        </authorList>
    </citation>
    <scope>NUCLEOTIDE SEQUENCE</scope>
    <source>
        <strain evidence="2">HY135</strain>
    </source>
</reference>
<name>A0A016T3E4_9BILA</name>
<dbReference type="Proteomes" id="UP000024635">
    <property type="component" value="Unassembled WGS sequence"/>
</dbReference>
<evidence type="ECO:0000313" key="2">
    <source>
        <dbReference type="Proteomes" id="UP000024635"/>
    </source>
</evidence>
<comment type="caution">
    <text evidence="1">The sequence shown here is derived from an EMBL/GenBank/DDBJ whole genome shotgun (WGS) entry which is preliminary data.</text>
</comment>
<sequence>MLYSSSALHYFHQLPCSVAISTTPKSENELLLNWRSEPPRAGRGNNPSGECQDEIDHIVVNRRLCLTDAVVAPKF</sequence>
<evidence type="ECO:0000313" key="1">
    <source>
        <dbReference type="EMBL" id="EYB97136.1"/>
    </source>
</evidence>
<protein>
    <submittedName>
        <fullName evidence="1">Uncharacterized protein</fullName>
    </submittedName>
</protein>
<accession>A0A016T3E4</accession>
<proteinExistence type="predicted"/>
<dbReference type="EMBL" id="JARK01001479">
    <property type="protein sequence ID" value="EYB97136.1"/>
    <property type="molecule type" value="Genomic_DNA"/>
</dbReference>
<keyword evidence="2" id="KW-1185">Reference proteome</keyword>
<gene>
    <name evidence="1" type="primary">Acey_s0143.g2411</name>
    <name evidence="1" type="ORF">Y032_0143g2411</name>
</gene>
<organism evidence="1 2">
    <name type="scientific">Ancylostoma ceylanicum</name>
    <dbReference type="NCBI Taxonomy" id="53326"/>
    <lineage>
        <taxon>Eukaryota</taxon>
        <taxon>Metazoa</taxon>
        <taxon>Ecdysozoa</taxon>
        <taxon>Nematoda</taxon>
        <taxon>Chromadorea</taxon>
        <taxon>Rhabditida</taxon>
        <taxon>Rhabditina</taxon>
        <taxon>Rhabditomorpha</taxon>
        <taxon>Strongyloidea</taxon>
        <taxon>Ancylostomatidae</taxon>
        <taxon>Ancylostomatinae</taxon>
        <taxon>Ancylostoma</taxon>
    </lineage>
</organism>